<protein>
    <submittedName>
        <fullName evidence="3">Uncharacterized protein</fullName>
    </submittedName>
</protein>
<keyword evidence="1" id="KW-0732">Signal</keyword>
<organism evidence="2 3">
    <name type="scientific">Mesorhabditis belari</name>
    <dbReference type="NCBI Taxonomy" id="2138241"/>
    <lineage>
        <taxon>Eukaryota</taxon>
        <taxon>Metazoa</taxon>
        <taxon>Ecdysozoa</taxon>
        <taxon>Nematoda</taxon>
        <taxon>Chromadorea</taxon>
        <taxon>Rhabditida</taxon>
        <taxon>Rhabditina</taxon>
        <taxon>Rhabditomorpha</taxon>
        <taxon>Rhabditoidea</taxon>
        <taxon>Rhabditidae</taxon>
        <taxon>Mesorhabditinae</taxon>
        <taxon>Mesorhabditis</taxon>
    </lineage>
</organism>
<proteinExistence type="predicted"/>
<evidence type="ECO:0000313" key="2">
    <source>
        <dbReference type="Proteomes" id="UP000887575"/>
    </source>
</evidence>
<sequence>MLTLLFLFVDFLLHFVNGDGMCQTCSIFTFVDNSLQCLNPSVCYAEYCYYYITSDRRSLFLAGCVDALDSAFFFYREDPRTVCRTEHHIGLCICRADDGACRVDKNETLYAAELRGSIPLSNSMKKPNFECNFQTTTGVRMEYVRTRVLQMHITDFPTSFTQTKDTL</sequence>
<dbReference type="AlphaFoldDB" id="A0AAF3J7V2"/>
<dbReference type="Proteomes" id="UP000887575">
    <property type="component" value="Unassembled WGS sequence"/>
</dbReference>
<feature type="signal peptide" evidence="1">
    <location>
        <begin position="1"/>
        <end position="18"/>
    </location>
</feature>
<feature type="chain" id="PRO_5042259482" evidence="1">
    <location>
        <begin position="19"/>
        <end position="167"/>
    </location>
</feature>
<evidence type="ECO:0000313" key="3">
    <source>
        <dbReference type="WBParaSite" id="MBELARI_LOCUS21633"/>
    </source>
</evidence>
<keyword evidence="2" id="KW-1185">Reference proteome</keyword>
<dbReference type="WBParaSite" id="MBELARI_LOCUS21633">
    <property type="protein sequence ID" value="MBELARI_LOCUS21633"/>
    <property type="gene ID" value="MBELARI_LOCUS21633"/>
</dbReference>
<accession>A0AAF3J7V2</accession>
<name>A0AAF3J7V2_9BILA</name>
<reference evidence="3" key="1">
    <citation type="submission" date="2024-02" db="UniProtKB">
        <authorList>
            <consortium name="WormBaseParasite"/>
        </authorList>
    </citation>
    <scope>IDENTIFICATION</scope>
</reference>
<evidence type="ECO:0000256" key="1">
    <source>
        <dbReference type="SAM" id="SignalP"/>
    </source>
</evidence>